<dbReference type="GO" id="GO:0006520">
    <property type="term" value="P:amino acid metabolic process"/>
    <property type="evidence" value="ECO:0007669"/>
    <property type="project" value="UniProtKB-ARBA"/>
</dbReference>
<dbReference type="Pfam" id="PF13840">
    <property type="entry name" value="ACT_7"/>
    <property type="match status" value="1"/>
</dbReference>
<dbReference type="SUPFAM" id="SSF55021">
    <property type="entry name" value="ACT-like"/>
    <property type="match status" value="2"/>
</dbReference>
<comment type="caution">
    <text evidence="2">The sequence shown here is derived from an EMBL/GenBank/DDBJ whole genome shotgun (WGS) entry which is preliminary data.</text>
</comment>
<keyword evidence="3" id="KW-1185">Reference proteome</keyword>
<dbReference type="InterPro" id="IPR045865">
    <property type="entry name" value="ACT-like_dom_sf"/>
</dbReference>
<dbReference type="InterPro" id="IPR051719">
    <property type="entry name" value="CASTOR_mTORC1"/>
</dbReference>
<dbReference type="InterPro" id="IPR027795">
    <property type="entry name" value="CASTOR_ACT_dom"/>
</dbReference>
<reference evidence="2 3" key="1">
    <citation type="submission" date="2016-07" db="EMBL/GenBank/DDBJ databases">
        <title>Pervasive Adenine N6-methylation of Active Genes in Fungi.</title>
        <authorList>
            <consortium name="DOE Joint Genome Institute"/>
            <person name="Mondo S.J."/>
            <person name="Dannebaum R.O."/>
            <person name="Kuo R.C."/>
            <person name="Labutti K."/>
            <person name="Haridas S."/>
            <person name="Kuo A."/>
            <person name="Salamov A."/>
            <person name="Ahrendt S.R."/>
            <person name="Lipzen A."/>
            <person name="Sullivan W."/>
            <person name="Andreopoulos W.B."/>
            <person name="Clum A."/>
            <person name="Lindquist E."/>
            <person name="Daum C."/>
            <person name="Ramamoorthy G.K."/>
            <person name="Gryganskyi A."/>
            <person name="Culley D."/>
            <person name="Magnuson J.K."/>
            <person name="James T.Y."/>
            <person name="O'Malley M.A."/>
            <person name="Stajich J.E."/>
            <person name="Spatafora J.W."/>
            <person name="Visel A."/>
            <person name="Grigoriev I.V."/>
        </authorList>
    </citation>
    <scope>NUCLEOTIDE SEQUENCE [LARGE SCALE GENOMIC DNA]</scope>
    <source>
        <strain evidence="2 3">PL171</strain>
    </source>
</reference>
<dbReference type="AlphaFoldDB" id="A0A1Y2HSX8"/>
<gene>
    <name evidence="2" type="ORF">BCR44DRAFT_40835</name>
</gene>
<dbReference type="GO" id="GO:0046394">
    <property type="term" value="P:carboxylic acid biosynthetic process"/>
    <property type="evidence" value="ECO:0007669"/>
    <property type="project" value="UniProtKB-ARBA"/>
</dbReference>
<organism evidence="2 3">
    <name type="scientific">Catenaria anguillulae PL171</name>
    <dbReference type="NCBI Taxonomy" id="765915"/>
    <lineage>
        <taxon>Eukaryota</taxon>
        <taxon>Fungi</taxon>
        <taxon>Fungi incertae sedis</taxon>
        <taxon>Blastocladiomycota</taxon>
        <taxon>Blastocladiomycetes</taxon>
        <taxon>Blastocladiales</taxon>
        <taxon>Catenariaceae</taxon>
        <taxon>Catenaria</taxon>
    </lineage>
</organism>
<feature type="domain" description="CASTOR ACT" evidence="1">
    <location>
        <begin position="70"/>
        <end position="132"/>
    </location>
</feature>
<dbReference type="PANTHER" id="PTHR31131">
    <property type="entry name" value="CHROMOSOME 1, WHOLE GENOME SHOTGUN SEQUENCE"/>
    <property type="match status" value="1"/>
</dbReference>
<protein>
    <submittedName>
        <fullName evidence="2">ACT domain-domain-containing protein</fullName>
    </submittedName>
</protein>
<evidence type="ECO:0000259" key="1">
    <source>
        <dbReference type="Pfam" id="PF13840"/>
    </source>
</evidence>
<dbReference type="OrthoDB" id="58529at2759"/>
<sequence>MASTATFTFTRSPLRFAIHRLAPATSIPGSIASLPFVTISRTRDELSLLVPTTVPLADHFPAASLGELKTEQTYAAFKISAVLDFALVGILAGVSNLLAKVGVSIFVVSTFDTDYVLVKEENVEKAVKALEEVGHKVVEGEI</sequence>
<dbReference type="Proteomes" id="UP000193411">
    <property type="component" value="Unassembled WGS sequence"/>
</dbReference>
<dbReference type="CDD" id="cd04868">
    <property type="entry name" value="ACT_AK-like"/>
    <property type="match status" value="1"/>
</dbReference>
<dbReference type="EMBL" id="MCFL01000014">
    <property type="protein sequence ID" value="ORZ37034.1"/>
    <property type="molecule type" value="Genomic_DNA"/>
</dbReference>
<evidence type="ECO:0000313" key="2">
    <source>
        <dbReference type="EMBL" id="ORZ37034.1"/>
    </source>
</evidence>
<name>A0A1Y2HSX8_9FUNG</name>
<dbReference type="PANTHER" id="PTHR31131:SF6">
    <property type="entry name" value="CASTOR ACT DOMAIN-CONTAINING PROTEIN"/>
    <property type="match status" value="1"/>
</dbReference>
<evidence type="ECO:0000313" key="3">
    <source>
        <dbReference type="Proteomes" id="UP000193411"/>
    </source>
</evidence>
<dbReference type="Gene3D" id="3.30.2130.10">
    <property type="entry name" value="VC0802-like"/>
    <property type="match status" value="1"/>
</dbReference>
<accession>A0A1Y2HSX8</accession>
<dbReference type="PIRSF" id="PIRSF008459">
    <property type="entry name" value="UCP008459"/>
    <property type="match status" value="1"/>
</dbReference>
<dbReference type="InterPro" id="IPR016540">
    <property type="entry name" value="UCP008459"/>
</dbReference>
<proteinExistence type="predicted"/>